<accession>A0A6A5UCL6</accession>
<dbReference type="AlphaFoldDB" id="A0A6A5UCL6"/>
<dbReference type="EMBL" id="ML976978">
    <property type="protein sequence ID" value="KAF1962641.1"/>
    <property type="molecule type" value="Genomic_DNA"/>
</dbReference>
<dbReference type="Proteomes" id="UP000800035">
    <property type="component" value="Unassembled WGS sequence"/>
</dbReference>
<dbReference type="OrthoDB" id="440325at2759"/>
<organism evidence="1 2">
    <name type="scientific">Byssothecium circinans</name>
    <dbReference type="NCBI Taxonomy" id="147558"/>
    <lineage>
        <taxon>Eukaryota</taxon>
        <taxon>Fungi</taxon>
        <taxon>Dikarya</taxon>
        <taxon>Ascomycota</taxon>
        <taxon>Pezizomycotina</taxon>
        <taxon>Dothideomycetes</taxon>
        <taxon>Pleosporomycetidae</taxon>
        <taxon>Pleosporales</taxon>
        <taxon>Massarineae</taxon>
        <taxon>Massarinaceae</taxon>
        <taxon>Byssothecium</taxon>
    </lineage>
</organism>
<dbReference type="InterPro" id="IPR016163">
    <property type="entry name" value="Ald_DH_C"/>
</dbReference>
<protein>
    <recommendedName>
        <fullName evidence="3">Aldehyde dehydrogenase domain-containing protein</fullName>
    </recommendedName>
</protein>
<dbReference type="InterPro" id="IPR016161">
    <property type="entry name" value="Ald_DH/histidinol_DH"/>
</dbReference>
<dbReference type="Gene3D" id="3.40.309.10">
    <property type="entry name" value="Aldehyde Dehydrogenase, Chain A, domain 2"/>
    <property type="match status" value="1"/>
</dbReference>
<dbReference type="GO" id="GO:0016620">
    <property type="term" value="F:oxidoreductase activity, acting on the aldehyde or oxo group of donors, NAD or NADP as acceptor"/>
    <property type="evidence" value="ECO:0007669"/>
    <property type="project" value="InterPro"/>
</dbReference>
<evidence type="ECO:0000313" key="1">
    <source>
        <dbReference type="EMBL" id="KAF1962641.1"/>
    </source>
</evidence>
<evidence type="ECO:0008006" key="3">
    <source>
        <dbReference type="Google" id="ProtNLM"/>
    </source>
</evidence>
<reference evidence="1" key="1">
    <citation type="journal article" date="2020" name="Stud. Mycol.">
        <title>101 Dothideomycetes genomes: a test case for predicting lifestyles and emergence of pathogens.</title>
        <authorList>
            <person name="Haridas S."/>
            <person name="Albert R."/>
            <person name="Binder M."/>
            <person name="Bloem J."/>
            <person name="Labutti K."/>
            <person name="Salamov A."/>
            <person name="Andreopoulos B."/>
            <person name="Baker S."/>
            <person name="Barry K."/>
            <person name="Bills G."/>
            <person name="Bluhm B."/>
            <person name="Cannon C."/>
            <person name="Castanera R."/>
            <person name="Culley D."/>
            <person name="Daum C."/>
            <person name="Ezra D."/>
            <person name="Gonzalez J."/>
            <person name="Henrissat B."/>
            <person name="Kuo A."/>
            <person name="Liang C."/>
            <person name="Lipzen A."/>
            <person name="Lutzoni F."/>
            <person name="Magnuson J."/>
            <person name="Mondo S."/>
            <person name="Nolan M."/>
            <person name="Ohm R."/>
            <person name="Pangilinan J."/>
            <person name="Park H.-J."/>
            <person name="Ramirez L."/>
            <person name="Alfaro M."/>
            <person name="Sun H."/>
            <person name="Tritt A."/>
            <person name="Yoshinaga Y."/>
            <person name="Zwiers L.-H."/>
            <person name="Turgeon B."/>
            <person name="Goodwin S."/>
            <person name="Spatafora J."/>
            <person name="Crous P."/>
            <person name="Grigoriev I."/>
        </authorList>
    </citation>
    <scope>NUCLEOTIDE SEQUENCE</scope>
    <source>
        <strain evidence="1">CBS 675.92</strain>
    </source>
</reference>
<sequence>MLEDTKGKVLPTGARSDWKQLKIGIVLVNNVDVGDTLLSEEIFGPVLPVVVNSTRALFWLFKAWPIRSSHTSPLKSRQKSTMFTMIPYLAA</sequence>
<keyword evidence="2" id="KW-1185">Reference proteome</keyword>
<gene>
    <name evidence="1" type="ORF">CC80DRAFT_95345</name>
</gene>
<dbReference type="SUPFAM" id="SSF53720">
    <property type="entry name" value="ALDH-like"/>
    <property type="match status" value="1"/>
</dbReference>
<proteinExistence type="predicted"/>
<evidence type="ECO:0000313" key="2">
    <source>
        <dbReference type="Proteomes" id="UP000800035"/>
    </source>
</evidence>
<name>A0A6A5UCL6_9PLEO</name>